<dbReference type="EMBL" id="CP066831">
    <property type="protein sequence ID" value="QQM41524.1"/>
    <property type="molecule type" value="Genomic_DNA"/>
</dbReference>
<evidence type="ECO:0000313" key="1">
    <source>
        <dbReference type="EMBL" id="QQM41524.1"/>
    </source>
</evidence>
<keyword evidence="2" id="KW-1185">Reference proteome</keyword>
<proteinExistence type="predicted"/>
<name>A0A7T7KXK1_9ACTN</name>
<organism evidence="1 2">
    <name type="scientific">Streptomyces liliifuscus</name>
    <dbReference type="NCBI Taxonomy" id="2797636"/>
    <lineage>
        <taxon>Bacteria</taxon>
        <taxon>Bacillati</taxon>
        <taxon>Actinomycetota</taxon>
        <taxon>Actinomycetes</taxon>
        <taxon>Kitasatosporales</taxon>
        <taxon>Streptomycetaceae</taxon>
        <taxon>Streptomyces</taxon>
    </lineage>
</organism>
<evidence type="ECO:0008006" key="3">
    <source>
        <dbReference type="Google" id="ProtNLM"/>
    </source>
</evidence>
<dbReference type="Proteomes" id="UP000595636">
    <property type="component" value="Chromosome"/>
</dbReference>
<dbReference type="AlphaFoldDB" id="A0A7T7KXK1"/>
<gene>
    <name evidence="1" type="ORF">JEQ17_20035</name>
</gene>
<protein>
    <recommendedName>
        <fullName evidence="3">HEAT repeat domain-containing protein</fullName>
    </recommendedName>
</protein>
<accession>A0A7T7KXK1</accession>
<dbReference type="KEGG" id="slf:JEQ17_20035"/>
<dbReference type="RefSeq" id="WP_200396518.1">
    <property type="nucleotide sequence ID" value="NZ_CP066831.1"/>
</dbReference>
<reference evidence="1 2" key="1">
    <citation type="submission" date="2020-12" db="EMBL/GenBank/DDBJ databases">
        <title>A novel species.</title>
        <authorList>
            <person name="Li K."/>
        </authorList>
    </citation>
    <scope>NUCLEOTIDE SEQUENCE [LARGE SCALE GENOMIC DNA]</scope>
    <source>
        <strain evidence="1 2">ZYC-3</strain>
    </source>
</reference>
<sequence length="250" mass="27523">MRDEDTPSSSLEPPDPNRVLTRTNWAALRHAYGPATDAPEMLGALLNADQSVRTRALDNVHGILHHQNTIYEATVPAARYVAAVLSDPRTLLPVDKARGSFPGCMRAELLTWIASVADGVRDAIAFDDYPPAVAMRGMRPLLFSAASTYVDDIDRHVSEAALAACIPLLDDARLVHHRAALVPSVREVLGTSELWQHRERAIDALDDWGEDSSGLEGQRNPFLFCDTDLSPDDFSWHPGSREGQHEEPPF</sequence>
<evidence type="ECO:0000313" key="2">
    <source>
        <dbReference type="Proteomes" id="UP000595636"/>
    </source>
</evidence>